<dbReference type="VEuPathDB" id="TriTrypDB:BSAL_04045"/>
<keyword evidence="2" id="KW-0472">Membrane</keyword>
<keyword evidence="2" id="KW-1133">Transmembrane helix</keyword>
<feature type="region of interest" description="Disordered" evidence="1">
    <location>
        <begin position="558"/>
        <end position="617"/>
    </location>
</feature>
<keyword evidence="2" id="KW-0812">Transmembrane</keyword>
<evidence type="ECO:0000313" key="4">
    <source>
        <dbReference type="Proteomes" id="UP000051952"/>
    </source>
</evidence>
<proteinExistence type="predicted"/>
<accession>A0A0S4IS59</accession>
<feature type="compositionally biased region" description="Basic and acidic residues" evidence="1">
    <location>
        <begin position="272"/>
        <end position="281"/>
    </location>
</feature>
<reference evidence="4" key="1">
    <citation type="submission" date="2015-09" db="EMBL/GenBank/DDBJ databases">
        <authorList>
            <consortium name="Pathogen Informatics"/>
        </authorList>
    </citation>
    <scope>NUCLEOTIDE SEQUENCE [LARGE SCALE GENOMIC DNA]</scope>
    <source>
        <strain evidence="4">Lake Konstanz</strain>
    </source>
</reference>
<evidence type="ECO:0000313" key="3">
    <source>
        <dbReference type="EMBL" id="CUF57453.1"/>
    </source>
</evidence>
<feature type="compositionally biased region" description="Low complexity" evidence="1">
    <location>
        <begin position="597"/>
        <end position="617"/>
    </location>
</feature>
<feature type="compositionally biased region" description="Low complexity" evidence="1">
    <location>
        <begin position="253"/>
        <end position="263"/>
    </location>
</feature>
<dbReference type="EMBL" id="CYKH01000359">
    <property type="protein sequence ID" value="CUF57453.1"/>
    <property type="molecule type" value="Genomic_DNA"/>
</dbReference>
<dbReference type="Proteomes" id="UP000051952">
    <property type="component" value="Unassembled WGS sequence"/>
</dbReference>
<keyword evidence="4" id="KW-1185">Reference proteome</keyword>
<feature type="transmembrane region" description="Helical" evidence="2">
    <location>
        <begin position="12"/>
        <end position="30"/>
    </location>
</feature>
<feature type="region of interest" description="Disordered" evidence="1">
    <location>
        <begin position="154"/>
        <end position="174"/>
    </location>
</feature>
<organism evidence="3 4">
    <name type="scientific">Bodo saltans</name>
    <name type="common">Flagellated protozoan</name>
    <dbReference type="NCBI Taxonomy" id="75058"/>
    <lineage>
        <taxon>Eukaryota</taxon>
        <taxon>Discoba</taxon>
        <taxon>Euglenozoa</taxon>
        <taxon>Kinetoplastea</taxon>
        <taxon>Metakinetoplastina</taxon>
        <taxon>Eubodonida</taxon>
        <taxon>Bodonidae</taxon>
        <taxon>Bodo</taxon>
    </lineage>
</organism>
<feature type="compositionally biased region" description="Low complexity" evidence="1">
    <location>
        <begin position="568"/>
        <end position="580"/>
    </location>
</feature>
<gene>
    <name evidence="3" type="ORF">BSAL_04045</name>
</gene>
<evidence type="ECO:0000256" key="1">
    <source>
        <dbReference type="SAM" id="MobiDB-lite"/>
    </source>
</evidence>
<evidence type="ECO:0000256" key="2">
    <source>
        <dbReference type="SAM" id="Phobius"/>
    </source>
</evidence>
<feature type="region of interest" description="Disordered" evidence="1">
    <location>
        <begin position="249"/>
        <end position="295"/>
    </location>
</feature>
<sequence length="1003" mass="111652">MKLRRPQVRSKFVRLSLILIALVFILNVVYNYSSRGLSAGSGKGSYYQYYFRAKKPKEIKTRDEIEMAAFEAEVADTPKTLPKAENVRLIKEGGGGVEGGMMMMRAEGPEDPVDTAMLLELSPRLVGGNENAGGGGGDDATPLIDLNPMEKSIQKTRYSKEDDSNDPSAATSSTIQHIRNAVNLSTLLPITDAGAATVSEDTRIDYRQQALRIQQKYRFVLIVLAMRTKKHLDIYPSVLEWQHQCDSFEDSSQQQQQPQQPQQATEAPPFRRRGEEEHEGGGGDAAANRATPSTTFPGERPKVVCLFALVFSSDFTNRSVAHYASLFDDDDSIFVVHSNSVMSRDGLSKLHEHGFESGVAHFSKLLNNNSNTAGVAALVMQIDYALLTTVQFTPVARRSSPPSLFVGDLVKQFEDVSDVIDGPEFSRRVPGGSAQRGPILGCTTVMDEMFHPNGPAADYQGARFVMDHGVNFLFGNGGDGVMLNSMHAVRRHAGLLTSDERMFQAMVPPAAAPSFVVTSATNANSSMLPAGVENVHAVSPFCAMMSLRVYRMLLDQHKKSGGDGQWDSPSSSSVVIPAASQESSGSPPAVVVAPTMQQQQQQQRQQQQQQQTTTTTTVHSMIEEFEDLVSTGNHKSIGKLRPDIGDIIKLDPAFKPYVLGTDTKTSRTQLLDIALLRIMRLDTVRSNLHFADVLKGSHRYKTTIPFFIRYVDECVRFYNDIAPKPFYETPRDRAAILERLPKRFRALEAGLEANLKLYYNDTTSKEDSMVASMVFATRVLDALYRQTQPERAKQQLNLNTQVPEESLFWRLCLLARKFNVPSLISNMAVRLQQHQYMEGAILTRAAAHLLPTSPSPSKNIIKSDEVNNDAKQHPHEEERLLMMSPIFQVYAKGAIMQVSSRLGGAHKRQWEVALRDSRIHPSLHQRPRLQVVWYTHCCHCCGFTNELKKKNPPQLTPAPEATSRVVHPLLPLLWFHQRTTVPCVPPPALRQRASYGRTRVLLR</sequence>
<name>A0A0S4IS59_BODSA</name>
<protein>
    <submittedName>
        <fullName evidence="3">Membrane-associated protein, putative</fullName>
    </submittedName>
</protein>
<dbReference type="AlphaFoldDB" id="A0A0S4IS59"/>